<dbReference type="PANTHER" id="PTHR33254">
    <property type="entry name" value="4-HYDROXY-4-METHYL-2-OXOGLUTARATE ALDOLASE 3-RELATED"/>
    <property type="match status" value="1"/>
</dbReference>
<name>A0AA49JF12_9BACT</name>
<dbReference type="InterPro" id="IPR005493">
    <property type="entry name" value="RraA/RraA-like"/>
</dbReference>
<keyword evidence="1" id="KW-0460">Magnesium</keyword>
<dbReference type="Pfam" id="PF03737">
    <property type="entry name" value="RraA-like"/>
    <property type="match status" value="1"/>
</dbReference>
<feature type="signal peptide" evidence="2">
    <location>
        <begin position="1"/>
        <end position="18"/>
    </location>
</feature>
<proteinExistence type="predicted"/>
<evidence type="ECO:0000313" key="3">
    <source>
        <dbReference type="EMBL" id="WKN38738.1"/>
    </source>
</evidence>
<evidence type="ECO:0000256" key="1">
    <source>
        <dbReference type="PIRSR" id="PIRSR605493-1"/>
    </source>
</evidence>
<dbReference type="SUPFAM" id="SSF89562">
    <property type="entry name" value="RraA-like"/>
    <property type="match status" value="1"/>
</dbReference>
<gene>
    <name evidence="3" type="ORF">K4G66_08480</name>
</gene>
<dbReference type="GO" id="GO:0046872">
    <property type="term" value="F:metal ion binding"/>
    <property type="evidence" value="ECO:0007669"/>
    <property type="project" value="UniProtKB-KW"/>
</dbReference>
<reference evidence="3" key="2">
    <citation type="journal article" date="2024" name="Antonie Van Leeuwenhoek">
        <title>Roseihalotalea indica gen. nov., sp. nov., a halophilic Bacteroidetes from mesopelagic Southwest Indian Ocean with higher carbohydrate metabolic potential.</title>
        <authorList>
            <person name="Chen B."/>
            <person name="Zhang M."/>
            <person name="Lin D."/>
            <person name="Ye J."/>
            <person name="Tang K."/>
        </authorList>
    </citation>
    <scope>NUCLEOTIDE SEQUENCE</scope>
    <source>
        <strain evidence="3">TK19036</strain>
    </source>
</reference>
<feature type="binding site" evidence="1">
    <location>
        <position position="163"/>
    </location>
    <ligand>
        <name>Mg(2+)</name>
        <dbReference type="ChEBI" id="CHEBI:18420"/>
    </ligand>
</feature>
<evidence type="ECO:0000256" key="2">
    <source>
        <dbReference type="SAM" id="SignalP"/>
    </source>
</evidence>
<sequence length="265" mass="29531">MKLLCTFLLLLSFIHIQAQDSSNLTNEQLIGLYEGLRVADVSDGMDMVGLKDLGLMDPKIAPLWKDIDEFSHQLVGIAFTVRYVPTQRQRNLGEVARGDYTQWRDQWYTNISGEPFIEDLKPGDVIVIDNADDGDTGSVGSNNSMIWKKQGAVGIISAGGVRDTDEIIKQEIPVYMDYFKRGRGIRPGRNELESYNEPVVVGGVYIQPGDVIVADGDGVVVVPREHAVKVADAAREEKNIDMAARRQLYEELGIPMDFTVQDQEK</sequence>
<dbReference type="AlphaFoldDB" id="A0AA49JF12"/>
<comment type="cofactor">
    <cofactor evidence="1">
        <name>Mg(2+)</name>
        <dbReference type="ChEBI" id="CHEBI:18420"/>
    </cofactor>
</comment>
<dbReference type="InterPro" id="IPR036704">
    <property type="entry name" value="RraA/RraA-like_sf"/>
</dbReference>
<dbReference type="EMBL" id="CP120682">
    <property type="protein sequence ID" value="WKN38738.1"/>
    <property type="molecule type" value="Genomic_DNA"/>
</dbReference>
<dbReference type="PANTHER" id="PTHR33254:SF16">
    <property type="entry name" value="BLR3842 PROTEIN"/>
    <property type="match status" value="1"/>
</dbReference>
<feature type="binding site" evidence="1">
    <location>
        <position position="162"/>
    </location>
    <ligand>
        <name>substrate</name>
    </ligand>
</feature>
<dbReference type="Gene3D" id="3.50.30.40">
    <property type="entry name" value="Ribonuclease E inhibitor RraA/RraA-like"/>
    <property type="match status" value="1"/>
</dbReference>
<dbReference type="CDD" id="cd16841">
    <property type="entry name" value="RraA_family"/>
    <property type="match status" value="1"/>
</dbReference>
<accession>A0AA49JF12</accession>
<keyword evidence="1" id="KW-0479">Metal-binding</keyword>
<protein>
    <submittedName>
        <fullName evidence="3">RraA family protein</fullName>
    </submittedName>
</protein>
<reference evidence="3" key="1">
    <citation type="journal article" date="2023" name="Comput. Struct. Biotechnol. J.">
        <title>Discovery of a novel marine Bacteroidetes with a rich repertoire of carbohydrate-active enzymes.</title>
        <authorList>
            <person name="Chen B."/>
            <person name="Liu G."/>
            <person name="Chen Q."/>
            <person name="Wang H."/>
            <person name="Liu L."/>
            <person name="Tang K."/>
        </authorList>
    </citation>
    <scope>NUCLEOTIDE SEQUENCE</scope>
    <source>
        <strain evidence="3">TK19036</strain>
    </source>
</reference>
<feature type="chain" id="PRO_5041335040" evidence="2">
    <location>
        <begin position="19"/>
        <end position="265"/>
    </location>
</feature>
<organism evidence="3">
    <name type="scientific">Roseihalotalea indica</name>
    <dbReference type="NCBI Taxonomy" id="2867963"/>
    <lineage>
        <taxon>Bacteria</taxon>
        <taxon>Pseudomonadati</taxon>
        <taxon>Bacteroidota</taxon>
        <taxon>Cytophagia</taxon>
        <taxon>Cytophagales</taxon>
        <taxon>Catalimonadaceae</taxon>
        <taxon>Roseihalotalea</taxon>
    </lineage>
</organism>
<keyword evidence="2" id="KW-0732">Signal</keyword>